<evidence type="ECO:0000256" key="4">
    <source>
        <dbReference type="ARBA" id="ARBA00022692"/>
    </source>
</evidence>
<dbReference type="GO" id="GO:0042970">
    <property type="term" value="F:homoserine transmembrane transporter activity"/>
    <property type="evidence" value="ECO:0007669"/>
    <property type="project" value="TreeGrafter"/>
</dbReference>
<dbReference type="PIRSF" id="PIRSF006324">
    <property type="entry name" value="LeuE"/>
    <property type="match status" value="1"/>
</dbReference>
<protein>
    <submittedName>
        <fullName evidence="8">Amino acid transporter</fullName>
    </submittedName>
</protein>
<evidence type="ECO:0000256" key="1">
    <source>
        <dbReference type="ARBA" id="ARBA00004651"/>
    </source>
</evidence>
<keyword evidence="5 7" id="KW-1133">Transmembrane helix</keyword>
<evidence type="ECO:0000256" key="6">
    <source>
        <dbReference type="ARBA" id="ARBA00023136"/>
    </source>
</evidence>
<keyword evidence="9" id="KW-1185">Reference proteome</keyword>
<gene>
    <name evidence="8" type="ORF">ARC23_04300</name>
</gene>
<comment type="caution">
    <text evidence="8">The sequence shown here is derived from an EMBL/GenBank/DDBJ whole genome shotgun (WGS) entry which is preliminary data.</text>
</comment>
<organism evidence="8 9">
    <name type="scientific">Stenotrophomonas beteli</name>
    <dbReference type="NCBI Taxonomy" id="3384461"/>
    <lineage>
        <taxon>Bacteria</taxon>
        <taxon>Pseudomonadati</taxon>
        <taxon>Pseudomonadota</taxon>
        <taxon>Gammaproteobacteria</taxon>
        <taxon>Lysobacterales</taxon>
        <taxon>Lysobacteraceae</taxon>
        <taxon>Stenotrophomonas</taxon>
        <taxon>Stenotrophomonas maltophilia group</taxon>
    </lineage>
</organism>
<dbReference type="PANTHER" id="PTHR30086:SF14">
    <property type="entry name" value="HOMOSERINE_HOMOSERINE LACTONE EFFLUX PROTEIN"/>
    <property type="match status" value="1"/>
</dbReference>
<feature type="transmembrane region" description="Helical" evidence="7">
    <location>
        <begin position="151"/>
        <end position="171"/>
    </location>
</feature>
<feature type="transmembrane region" description="Helical" evidence="7">
    <location>
        <begin position="6"/>
        <end position="28"/>
    </location>
</feature>
<reference evidence="8 9" key="1">
    <citation type="journal article" date="2016" name="Front. Microbiol.">
        <title>Genome Sequence of Type Strains of Genus Stenotrophomonas.</title>
        <authorList>
            <person name="Patil P.P."/>
            <person name="Midha S."/>
            <person name="Kumar S."/>
            <person name="Patil P.B."/>
        </authorList>
    </citation>
    <scope>NUCLEOTIDE SEQUENCE [LARGE SCALE GENOMIC DNA]</scope>
    <source>
        <strain evidence="8 9">LMG 978</strain>
    </source>
</reference>
<accession>A0A0R0B619</accession>
<evidence type="ECO:0000313" key="8">
    <source>
        <dbReference type="EMBL" id="KRG52726.1"/>
    </source>
</evidence>
<dbReference type="EMBL" id="LLXV01000013">
    <property type="protein sequence ID" value="KRG52726.1"/>
    <property type="molecule type" value="Genomic_DNA"/>
</dbReference>
<dbReference type="Proteomes" id="UP000051757">
    <property type="component" value="Unassembled WGS sequence"/>
</dbReference>
<evidence type="ECO:0000256" key="2">
    <source>
        <dbReference type="ARBA" id="ARBA00007928"/>
    </source>
</evidence>
<feature type="transmembrane region" description="Helical" evidence="7">
    <location>
        <begin position="191"/>
        <end position="210"/>
    </location>
</feature>
<dbReference type="GO" id="GO:0005886">
    <property type="term" value="C:plasma membrane"/>
    <property type="evidence" value="ECO:0007669"/>
    <property type="project" value="UniProtKB-SubCell"/>
</dbReference>
<evidence type="ECO:0000256" key="7">
    <source>
        <dbReference type="SAM" id="Phobius"/>
    </source>
</evidence>
<evidence type="ECO:0000256" key="5">
    <source>
        <dbReference type="ARBA" id="ARBA00022989"/>
    </source>
</evidence>
<dbReference type="AlphaFoldDB" id="A0A0R0B619"/>
<name>A0A0R0B619_9GAMM</name>
<comment type="similarity">
    <text evidence="2">Belongs to the Rht family.</text>
</comment>
<keyword evidence="6 7" id="KW-0472">Membrane</keyword>
<sequence>MALHTWWWFLATVFVLCGTPGPNMLHILGRSVGLGFRGSVPAMAGCLLAMLLVLAASAAGLSALLHSSPMLFEVLRYLGVAYLAWLGIKAWHDSLRPAPPVASDEALAMAPVHGAWTVLRGGLWVGLSNPKLLLFATAFLPQFVDPSRSQAVQYSVLVATFAACELFWYVMYAAGGHGLRRWLARPFARRWFERLVGSVFLAFAVALLRFRPR</sequence>
<dbReference type="OrthoDB" id="9804822at2"/>
<proteinExistence type="inferred from homology"/>
<keyword evidence="3" id="KW-1003">Cell membrane</keyword>
<dbReference type="PANTHER" id="PTHR30086">
    <property type="entry name" value="ARGININE EXPORTER PROTEIN ARGO"/>
    <property type="match status" value="1"/>
</dbReference>
<keyword evidence="4 7" id="KW-0812">Transmembrane</keyword>
<evidence type="ECO:0000256" key="3">
    <source>
        <dbReference type="ARBA" id="ARBA00022475"/>
    </source>
</evidence>
<dbReference type="Pfam" id="PF01810">
    <property type="entry name" value="LysE"/>
    <property type="match status" value="1"/>
</dbReference>
<evidence type="ECO:0000313" key="9">
    <source>
        <dbReference type="Proteomes" id="UP000051757"/>
    </source>
</evidence>
<feature type="transmembrane region" description="Helical" evidence="7">
    <location>
        <begin position="40"/>
        <end position="64"/>
    </location>
</feature>
<comment type="subcellular location">
    <subcellularLocation>
        <location evidence="1">Cell membrane</location>
        <topology evidence="1">Multi-pass membrane protein</topology>
    </subcellularLocation>
</comment>
<dbReference type="InterPro" id="IPR001123">
    <property type="entry name" value="LeuE-type"/>
</dbReference>